<keyword evidence="2" id="KW-1185">Reference proteome</keyword>
<comment type="caution">
    <text evidence="1">The sequence shown here is derived from an EMBL/GenBank/DDBJ whole genome shotgun (WGS) entry which is preliminary data.</text>
</comment>
<evidence type="ECO:0008006" key="3">
    <source>
        <dbReference type="Google" id="ProtNLM"/>
    </source>
</evidence>
<protein>
    <recommendedName>
        <fullName evidence="3">Spore germination protein PD</fullName>
    </recommendedName>
</protein>
<dbReference type="Proteomes" id="UP001281447">
    <property type="component" value="Unassembled WGS sequence"/>
</dbReference>
<accession>A0ABU5CBL3</accession>
<proteinExistence type="predicted"/>
<gene>
    <name evidence="1" type="ORF">RWE15_18885</name>
</gene>
<reference evidence="1 2" key="1">
    <citation type="submission" date="2023-10" db="EMBL/GenBank/DDBJ databases">
        <title>Virgibacillus halophilus 5B73C genome.</title>
        <authorList>
            <person name="Miliotis G."/>
            <person name="Sengupta P."/>
            <person name="Hameed A."/>
            <person name="Chuvochina M."/>
            <person name="Mcdonagh F."/>
            <person name="Simpson A.C."/>
            <person name="Singh N.K."/>
            <person name="Rekha P.D."/>
            <person name="Raman K."/>
            <person name="Hugenholtz P."/>
            <person name="Venkateswaran K."/>
        </authorList>
    </citation>
    <scope>NUCLEOTIDE SEQUENCE [LARGE SCALE GENOMIC DNA]</scope>
    <source>
        <strain evidence="1 2">5B73C</strain>
    </source>
</reference>
<evidence type="ECO:0000313" key="2">
    <source>
        <dbReference type="Proteomes" id="UP001281447"/>
    </source>
</evidence>
<name>A0ABU5CBL3_9BACI</name>
<sequence>MQMDVHNWYLDVCNIQVNAVATSSVFLVGDNESFQLSSLFDTPPESYPLQHIVPLSPLGVTGAVTVPGVTGVAGGSSRWCRSGSPWEIA</sequence>
<organism evidence="1 2">
    <name type="scientific">Tigheibacillus halophilus</name>
    <dbReference type="NCBI Taxonomy" id="361280"/>
    <lineage>
        <taxon>Bacteria</taxon>
        <taxon>Bacillati</taxon>
        <taxon>Bacillota</taxon>
        <taxon>Bacilli</taxon>
        <taxon>Bacillales</taxon>
        <taxon>Bacillaceae</taxon>
        <taxon>Tigheibacillus</taxon>
    </lineage>
</organism>
<evidence type="ECO:0000313" key="1">
    <source>
        <dbReference type="EMBL" id="MDY0396052.1"/>
    </source>
</evidence>
<dbReference type="EMBL" id="JAWDIP010000004">
    <property type="protein sequence ID" value="MDY0396052.1"/>
    <property type="molecule type" value="Genomic_DNA"/>
</dbReference>